<evidence type="ECO:0000313" key="3">
    <source>
        <dbReference type="EMBL" id="KAH7308146.1"/>
    </source>
</evidence>
<dbReference type="AlphaFoldDB" id="A0A8K0SLJ9"/>
<comment type="caution">
    <text evidence="3">The sequence shown here is derived from an EMBL/GenBank/DDBJ whole genome shotgun (WGS) entry which is preliminary data.</text>
</comment>
<reference evidence="3" key="1">
    <citation type="journal article" date="2021" name="Nat. Commun.">
        <title>Genetic determinants of endophytism in the Arabidopsis root mycobiome.</title>
        <authorList>
            <person name="Mesny F."/>
            <person name="Miyauchi S."/>
            <person name="Thiergart T."/>
            <person name="Pickel B."/>
            <person name="Atanasova L."/>
            <person name="Karlsson M."/>
            <person name="Huettel B."/>
            <person name="Barry K.W."/>
            <person name="Haridas S."/>
            <person name="Chen C."/>
            <person name="Bauer D."/>
            <person name="Andreopoulos W."/>
            <person name="Pangilinan J."/>
            <person name="LaButti K."/>
            <person name="Riley R."/>
            <person name="Lipzen A."/>
            <person name="Clum A."/>
            <person name="Drula E."/>
            <person name="Henrissat B."/>
            <person name="Kohler A."/>
            <person name="Grigoriev I.V."/>
            <person name="Martin F.M."/>
            <person name="Hacquard S."/>
        </authorList>
    </citation>
    <scope>NUCLEOTIDE SEQUENCE</scope>
    <source>
        <strain evidence="3">MPI-CAGE-CH-0235</strain>
    </source>
</reference>
<feature type="chain" id="PRO_5035482071" description="Secreted protein" evidence="2">
    <location>
        <begin position="21"/>
        <end position="137"/>
    </location>
</feature>
<feature type="signal peptide" evidence="2">
    <location>
        <begin position="1"/>
        <end position="20"/>
    </location>
</feature>
<proteinExistence type="predicted"/>
<organism evidence="3 4">
    <name type="scientific">Stachybotrys elegans</name>
    <dbReference type="NCBI Taxonomy" id="80388"/>
    <lineage>
        <taxon>Eukaryota</taxon>
        <taxon>Fungi</taxon>
        <taxon>Dikarya</taxon>
        <taxon>Ascomycota</taxon>
        <taxon>Pezizomycotina</taxon>
        <taxon>Sordariomycetes</taxon>
        <taxon>Hypocreomycetidae</taxon>
        <taxon>Hypocreales</taxon>
        <taxon>Stachybotryaceae</taxon>
        <taxon>Stachybotrys</taxon>
    </lineage>
</organism>
<keyword evidence="4" id="KW-1185">Reference proteome</keyword>
<evidence type="ECO:0000313" key="4">
    <source>
        <dbReference type="Proteomes" id="UP000813444"/>
    </source>
</evidence>
<keyword evidence="1" id="KW-1133">Transmembrane helix</keyword>
<evidence type="ECO:0000256" key="1">
    <source>
        <dbReference type="SAM" id="Phobius"/>
    </source>
</evidence>
<keyword evidence="2" id="KW-0732">Signal</keyword>
<dbReference type="EMBL" id="JAGPNK010000016">
    <property type="protein sequence ID" value="KAH7308146.1"/>
    <property type="molecule type" value="Genomic_DNA"/>
</dbReference>
<keyword evidence="1" id="KW-0812">Transmembrane</keyword>
<protein>
    <recommendedName>
        <fullName evidence="5">Secreted protein</fullName>
    </recommendedName>
</protein>
<name>A0A8K0SLJ9_9HYPO</name>
<feature type="transmembrane region" description="Helical" evidence="1">
    <location>
        <begin position="44"/>
        <end position="65"/>
    </location>
</feature>
<accession>A0A8K0SLJ9</accession>
<evidence type="ECO:0000256" key="2">
    <source>
        <dbReference type="SAM" id="SignalP"/>
    </source>
</evidence>
<feature type="transmembrane region" description="Helical" evidence="1">
    <location>
        <begin position="72"/>
        <end position="92"/>
    </location>
</feature>
<evidence type="ECO:0008006" key="5">
    <source>
        <dbReference type="Google" id="ProtNLM"/>
    </source>
</evidence>
<gene>
    <name evidence="3" type="ORF">B0I35DRAFT_105464</name>
</gene>
<dbReference type="Proteomes" id="UP000813444">
    <property type="component" value="Unassembled WGS sequence"/>
</dbReference>
<keyword evidence="1" id="KW-0472">Membrane</keyword>
<sequence length="137" mass="16042">MPTILLLLVALGLAFSFSRCKRGKRKSFLLQGVGRVRKRETVRMLACFFFFFVLFPSPLFILSSFSCCPPPFFRFLLLMKSFFSLFFLSLMMTGGRKESRKGNAGRKGMTLYDVWALLLFLLRKRKYDENFSLTWFP</sequence>